<keyword evidence="24" id="KW-1185">Reference proteome</keyword>
<dbReference type="eggNOG" id="KOG0659">
    <property type="taxonomic scope" value="Eukaryota"/>
</dbReference>
<organism evidence="23 24">
    <name type="scientific">Strigamia maritima</name>
    <name type="common">European centipede</name>
    <name type="synonym">Geophilus maritimus</name>
    <dbReference type="NCBI Taxonomy" id="126957"/>
    <lineage>
        <taxon>Eukaryota</taxon>
        <taxon>Metazoa</taxon>
        <taxon>Ecdysozoa</taxon>
        <taxon>Arthropoda</taxon>
        <taxon>Myriapoda</taxon>
        <taxon>Chilopoda</taxon>
        <taxon>Pleurostigmophora</taxon>
        <taxon>Geophilomorpha</taxon>
        <taxon>Linotaeniidae</taxon>
        <taxon>Strigamia</taxon>
    </lineage>
</organism>
<keyword evidence="11" id="KW-0547">Nucleotide-binding</keyword>
<dbReference type="CDD" id="cd07832">
    <property type="entry name" value="STKc_CCRK"/>
    <property type="match status" value="1"/>
</dbReference>
<evidence type="ECO:0000256" key="16">
    <source>
        <dbReference type="ARBA" id="ARBA00023306"/>
    </source>
</evidence>
<evidence type="ECO:0000256" key="1">
    <source>
        <dbReference type="ARBA" id="ARBA00004123"/>
    </source>
</evidence>
<evidence type="ECO:0000256" key="19">
    <source>
        <dbReference type="ARBA" id="ARBA00035723"/>
    </source>
</evidence>
<keyword evidence="8" id="KW-0723">Serine/threonine-protein kinase</keyword>
<keyword evidence="7" id="KW-0963">Cytoplasm</keyword>
<reference evidence="23" key="2">
    <citation type="submission" date="2015-02" db="UniProtKB">
        <authorList>
            <consortium name="EnsemblMetazoa"/>
        </authorList>
    </citation>
    <scope>IDENTIFICATION</scope>
</reference>
<name>T1ISK1_STRMM</name>
<dbReference type="GO" id="GO:0004693">
    <property type="term" value="F:cyclin-dependent protein serine/threonine kinase activity"/>
    <property type="evidence" value="ECO:0007669"/>
    <property type="project" value="UniProtKB-EC"/>
</dbReference>
<evidence type="ECO:0000256" key="21">
    <source>
        <dbReference type="ARBA" id="ARBA00048367"/>
    </source>
</evidence>
<dbReference type="GO" id="GO:0051301">
    <property type="term" value="P:cell division"/>
    <property type="evidence" value="ECO:0007669"/>
    <property type="project" value="UniProtKB-KW"/>
</dbReference>
<dbReference type="OMA" id="KITFPYH"/>
<reference evidence="24" key="1">
    <citation type="submission" date="2011-05" db="EMBL/GenBank/DDBJ databases">
        <authorList>
            <person name="Richards S.R."/>
            <person name="Qu J."/>
            <person name="Jiang H."/>
            <person name="Jhangiani S.N."/>
            <person name="Agravi P."/>
            <person name="Goodspeed R."/>
            <person name="Gross S."/>
            <person name="Mandapat C."/>
            <person name="Jackson L."/>
            <person name="Mathew T."/>
            <person name="Pu L."/>
            <person name="Thornton R."/>
            <person name="Saada N."/>
            <person name="Wilczek-Boney K.B."/>
            <person name="Lee S."/>
            <person name="Kovar C."/>
            <person name="Wu Y."/>
            <person name="Scherer S.E."/>
            <person name="Worley K.C."/>
            <person name="Muzny D.M."/>
            <person name="Gibbs R."/>
        </authorList>
    </citation>
    <scope>NUCLEOTIDE SEQUENCE</scope>
    <source>
        <strain evidence="24">Brora</strain>
    </source>
</reference>
<dbReference type="Pfam" id="PF00069">
    <property type="entry name" value="Pkinase"/>
    <property type="match status" value="1"/>
</dbReference>
<sequence>MSYEGMNRYSVLGWIGEGSQGIVLKGKDLQNGDIVALKRITLKKVTDGIPLNLLREIKALQMIDSDYIVKLLEVFSYGAGFVLVFEFMQSDLAEVLRDFEVTLNSGHVKSYMQMLLKGVAHCHSLGVIHRDLKPANLLISSNGMLKIADFGLARLYTKDEIRPYSHRVATRWYRAPELLYGANIYNEGMDLWAVGCIFGEMLNYSPVFPGENDINQLSVVLQFLGTPTEESWPGMTQLPDYNKIEFPKQKAVPFEEIFQTACSEAIDLLKKFLVYASNTRIPAEKALVHPYFFVKPLAVPPSQLPRPVRRPRTTHPGPLGDFDVLRPLEIDLVSPILVEESARRD</sequence>
<dbReference type="InterPro" id="IPR050108">
    <property type="entry name" value="CDK"/>
</dbReference>
<evidence type="ECO:0000256" key="8">
    <source>
        <dbReference type="ARBA" id="ARBA00022527"/>
    </source>
</evidence>
<evidence type="ECO:0000313" key="24">
    <source>
        <dbReference type="Proteomes" id="UP000014500"/>
    </source>
</evidence>
<feature type="domain" description="Protein kinase" evidence="22">
    <location>
        <begin position="9"/>
        <end position="292"/>
    </location>
</feature>
<comment type="subcellular location">
    <subcellularLocation>
        <location evidence="2">Cell projection</location>
    </subcellularLocation>
    <subcellularLocation>
        <location evidence="3">Cytoplasm</location>
    </subcellularLocation>
    <subcellularLocation>
        <location evidence="1">Nucleus</location>
    </subcellularLocation>
</comment>
<dbReference type="GO" id="GO:0005737">
    <property type="term" value="C:cytoplasm"/>
    <property type="evidence" value="ECO:0007669"/>
    <property type="project" value="UniProtKB-SubCell"/>
</dbReference>
<dbReference type="EC" id="2.7.11.22" evidence="5"/>
<evidence type="ECO:0000256" key="15">
    <source>
        <dbReference type="ARBA" id="ARBA00023273"/>
    </source>
</evidence>
<dbReference type="EMBL" id="JH431434">
    <property type="status" value="NOT_ANNOTATED_CDS"/>
    <property type="molecule type" value="Genomic_DNA"/>
</dbReference>
<comment type="catalytic activity">
    <reaction evidence="20">
        <text>L-threonyl-[protein] + ATP = O-phospho-L-threonyl-[protein] + ADP + H(+)</text>
        <dbReference type="Rhea" id="RHEA:46608"/>
        <dbReference type="Rhea" id="RHEA-COMP:11060"/>
        <dbReference type="Rhea" id="RHEA-COMP:11605"/>
        <dbReference type="ChEBI" id="CHEBI:15378"/>
        <dbReference type="ChEBI" id="CHEBI:30013"/>
        <dbReference type="ChEBI" id="CHEBI:30616"/>
        <dbReference type="ChEBI" id="CHEBI:61977"/>
        <dbReference type="ChEBI" id="CHEBI:456216"/>
        <dbReference type="EC" id="2.7.11.22"/>
    </reaction>
</comment>
<keyword evidence="10" id="KW-0808">Transferase</keyword>
<dbReference type="STRING" id="126957.T1ISK1"/>
<accession>T1ISK1</accession>
<dbReference type="SMART" id="SM00220">
    <property type="entry name" value="S_TKc"/>
    <property type="match status" value="1"/>
</dbReference>
<dbReference type="PANTHER" id="PTHR24056:SF171">
    <property type="entry name" value="CYCLIN-DEPENDENT KINASE 20"/>
    <property type="match status" value="1"/>
</dbReference>
<dbReference type="FunFam" id="1.10.510.10:FF:000406">
    <property type="entry name" value="cyclin-dependent kinase 20 isoform X1"/>
    <property type="match status" value="1"/>
</dbReference>
<evidence type="ECO:0000256" key="11">
    <source>
        <dbReference type="ARBA" id="ARBA00022741"/>
    </source>
</evidence>
<dbReference type="InterPro" id="IPR048002">
    <property type="entry name" value="CDK20-like_STKc"/>
</dbReference>
<evidence type="ECO:0000256" key="12">
    <source>
        <dbReference type="ARBA" id="ARBA00022777"/>
    </source>
</evidence>
<dbReference type="InterPro" id="IPR011009">
    <property type="entry name" value="Kinase-like_dom_sf"/>
</dbReference>
<dbReference type="InterPro" id="IPR008271">
    <property type="entry name" value="Ser/Thr_kinase_AS"/>
</dbReference>
<evidence type="ECO:0000259" key="22">
    <source>
        <dbReference type="PROSITE" id="PS50011"/>
    </source>
</evidence>
<evidence type="ECO:0000256" key="9">
    <source>
        <dbReference type="ARBA" id="ARBA00022618"/>
    </source>
</evidence>
<dbReference type="EnsemblMetazoa" id="SMAR004077-RA">
    <property type="protein sequence ID" value="SMAR004077-PA"/>
    <property type="gene ID" value="SMAR004077"/>
</dbReference>
<comment type="catalytic activity">
    <reaction evidence="21">
        <text>L-seryl-[protein] + ATP = O-phospho-L-seryl-[protein] + ADP + H(+)</text>
        <dbReference type="Rhea" id="RHEA:17989"/>
        <dbReference type="Rhea" id="RHEA-COMP:9863"/>
        <dbReference type="Rhea" id="RHEA-COMP:11604"/>
        <dbReference type="ChEBI" id="CHEBI:15378"/>
        <dbReference type="ChEBI" id="CHEBI:29999"/>
        <dbReference type="ChEBI" id="CHEBI:30616"/>
        <dbReference type="ChEBI" id="CHEBI:83421"/>
        <dbReference type="ChEBI" id="CHEBI:456216"/>
        <dbReference type="EC" id="2.7.11.22"/>
    </reaction>
</comment>
<evidence type="ECO:0000256" key="7">
    <source>
        <dbReference type="ARBA" id="ARBA00022490"/>
    </source>
</evidence>
<keyword evidence="13" id="KW-0067">ATP-binding</keyword>
<dbReference type="Gene3D" id="3.30.200.20">
    <property type="entry name" value="Phosphorylase Kinase, domain 1"/>
    <property type="match status" value="1"/>
</dbReference>
<dbReference type="PhylomeDB" id="T1ISK1"/>
<keyword evidence="9" id="KW-0132">Cell division</keyword>
<evidence type="ECO:0000256" key="18">
    <source>
        <dbReference type="ARBA" id="ARBA00035720"/>
    </source>
</evidence>
<evidence type="ECO:0000256" key="4">
    <source>
        <dbReference type="ARBA" id="ARBA00006485"/>
    </source>
</evidence>
<keyword evidence="6" id="KW-0217">Developmental protein</keyword>
<dbReference type="SUPFAM" id="SSF56112">
    <property type="entry name" value="Protein kinase-like (PK-like)"/>
    <property type="match status" value="1"/>
</dbReference>
<evidence type="ECO:0000256" key="5">
    <source>
        <dbReference type="ARBA" id="ARBA00012425"/>
    </source>
</evidence>
<dbReference type="Proteomes" id="UP000014500">
    <property type="component" value="Unassembled WGS sequence"/>
</dbReference>
<keyword evidence="15" id="KW-0966">Cell projection</keyword>
<dbReference type="GO" id="GO:0005634">
    <property type="term" value="C:nucleus"/>
    <property type="evidence" value="ECO:0007669"/>
    <property type="project" value="UniProtKB-SubCell"/>
</dbReference>
<evidence type="ECO:0000256" key="6">
    <source>
        <dbReference type="ARBA" id="ARBA00022473"/>
    </source>
</evidence>
<dbReference type="PROSITE" id="PS00108">
    <property type="entry name" value="PROTEIN_KINASE_ST"/>
    <property type="match status" value="1"/>
</dbReference>
<comment type="similarity">
    <text evidence="4">Belongs to the protein kinase superfamily. CMGC Ser/Thr protein kinase family. CDC2/CDKX subfamily.</text>
</comment>
<dbReference type="PROSITE" id="PS50011">
    <property type="entry name" value="PROTEIN_KINASE_DOM"/>
    <property type="match status" value="1"/>
</dbReference>
<evidence type="ECO:0000256" key="17">
    <source>
        <dbReference type="ARBA" id="ARBA00035711"/>
    </source>
</evidence>
<evidence type="ECO:0000256" key="3">
    <source>
        <dbReference type="ARBA" id="ARBA00004496"/>
    </source>
</evidence>
<dbReference type="GO" id="GO:0042995">
    <property type="term" value="C:cell projection"/>
    <property type="evidence" value="ECO:0007669"/>
    <property type="project" value="UniProtKB-SubCell"/>
</dbReference>
<dbReference type="Gene3D" id="1.10.510.10">
    <property type="entry name" value="Transferase(Phosphotransferase) domain 1"/>
    <property type="match status" value="1"/>
</dbReference>
<evidence type="ECO:0000256" key="13">
    <source>
        <dbReference type="ARBA" id="ARBA00022840"/>
    </source>
</evidence>
<evidence type="ECO:0000256" key="2">
    <source>
        <dbReference type="ARBA" id="ARBA00004316"/>
    </source>
</evidence>
<keyword evidence="12" id="KW-0418">Kinase</keyword>
<evidence type="ECO:0000256" key="10">
    <source>
        <dbReference type="ARBA" id="ARBA00022679"/>
    </source>
</evidence>
<evidence type="ECO:0000256" key="14">
    <source>
        <dbReference type="ARBA" id="ARBA00023242"/>
    </source>
</evidence>
<evidence type="ECO:0000256" key="20">
    <source>
        <dbReference type="ARBA" id="ARBA00047811"/>
    </source>
</evidence>
<evidence type="ECO:0000313" key="23">
    <source>
        <dbReference type="EnsemblMetazoa" id="SMAR004077-PA"/>
    </source>
</evidence>
<proteinExistence type="inferred from homology"/>
<dbReference type="AlphaFoldDB" id="T1ISK1"/>
<keyword evidence="16" id="KW-0131">Cell cycle</keyword>
<keyword evidence="14" id="KW-0539">Nucleus</keyword>
<dbReference type="HOGENOM" id="CLU_000288_181_1_1"/>
<dbReference type="GO" id="GO:0005524">
    <property type="term" value="F:ATP binding"/>
    <property type="evidence" value="ECO:0007669"/>
    <property type="project" value="UniProtKB-KW"/>
</dbReference>
<protein>
    <recommendedName>
        <fullName evidence="17">Cyclin-dependent kinase 20</fullName>
        <ecNumber evidence="5">2.7.11.22</ecNumber>
    </recommendedName>
    <alternativeName>
        <fullName evidence="18">Cell cycle-related kinase</fullName>
    </alternativeName>
    <alternativeName>
        <fullName evidence="19">Cell division protein kinase 20</fullName>
    </alternativeName>
</protein>
<dbReference type="PANTHER" id="PTHR24056">
    <property type="entry name" value="CELL DIVISION PROTEIN KINASE"/>
    <property type="match status" value="1"/>
</dbReference>
<dbReference type="InterPro" id="IPR000719">
    <property type="entry name" value="Prot_kinase_dom"/>
</dbReference>
<dbReference type="FunFam" id="3.30.200.20:FF:000579">
    <property type="entry name" value="cyclin-dependent kinase 20"/>
    <property type="match status" value="1"/>
</dbReference>